<evidence type="ECO:0000313" key="3">
    <source>
        <dbReference type="Proteomes" id="UP000886750"/>
    </source>
</evidence>
<name>A0A9D2CTE7_9FIRM</name>
<proteinExistence type="predicted"/>
<feature type="chain" id="PRO_5038504922" description="Soluble ligand binding domain-containing protein" evidence="1">
    <location>
        <begin position="32"/>
        <end position="112"/>
    </location>
</feature>
<dbReference type="Proteomes" id="UP000886750">
    <property type="component" value="Unassembled WGS sequence"/>
</dbReference>
<accession>A0A9D2CTE7</accession>
<keyword evidence="1" id="KW-0732">Signal</keyword>
<reference evidence="2" key="2">
    <citation type="submission" date="2021-04" db="EMBL/GenBank/DDBJ databases">
        <authorList>
            <person name="Gilroy R."/>
        </authorList>
    </citation>
    <scope>NUCLEOTIDE SEQUENCE</scope>
    <source>
        <strain evidence="2">1345</strain>
    </source>
</reference>
<dbReference type="AlphaFoldDB" id="A0A9D2CTE7"/>
<evidence type="ECO:0000256" key="1">
    <source>
        <dbReference type="SAM" id="SignalP"/>
    </source>
</evidence>
<reference evidence="2" key="1">
    <citation type="journal article" date="2021" name="PeerJ">
        <title>Extensive microbial diversity within the chicken gut microbiome revealed by metagenomics and culture.</title>
        <authorList>
            <person name="Gilroy R."/>
            <person name="Ravi A."/>
            <person name="Getino M."/>
            <person name="Pursley I."/>
            <person name="Horton D.L."/>
            <person name="Alikhan N.F."/>
            <person name="Baker D."/>
            <person name="Gharbi K."/>
            <person name="Hall N."/>
            <person name="Watson M."/>
            <person name="Adriaenssens E.M."/>
            <person name="Foster-Nyarko E."/>
            <person name="Jarju S."/>
            <person name="Secka A."/>
            <person name="Antonio M."/>
            <person name="Oren A."/>
            <person name="Chaudhuri R.R."/>
            <person name="La Ragione R."/>
            <person name="Hildebrand F."/>
            <person name="Pallen M.J."/>
        </authorList>
    </citation>
    <scope>NUCLEOTIDE SEQUENCE</scope>
    <source>
        <strain evidence="2">1345</strain>
    </source>
</reference>
<organism evidence="2 3">
    <name type="scientific">Candidatus Borkfalkia excrementigallinarum</name>
    <dbReference type="NCBI Taxonomy" id="2838506"/>
    <lineage>
        <taxon>Bacteria</taxon>
        <taxon>Bacillati</taxon>
        <taxon>Bacillota</taxon>
        <taxon>Clostridia</taxon>
        <taxon>Christensenellales</taxon>
        <taxon>Christensenellaceae</taxon>
        <taxon>Candidatus Borkfalkia</taxon>
    </lineage>
</organism>
<feature type="signal peptide" evidence="1">
    <location>
        <begin position="1"/>
        <end position="31"/>
    </location>
</feature>
<sequence>MNKFCRNACLFGALTVVVAAASLLPPLSAPALDAAHRSVEEEISFDGSVRVVVQGACVGKPGSYRVPFGCTYGELFALAKVEQVPAGIDPGAEIPFSDAVLADGEYCVYLVF</sequence>
<gene>
    <name evidence="2" type="ORF">H9729_08245</name>
</gene>
<comment type="caution">
    <text evidence="2">The sequence shown here is derived from an EMBL/GenBank/DDBJ whole genome shotgun (WGS) entry which is preliminary data.</text>
</comment>
<dbReference type="EMBL" id="DXCQ01000074">
    <property type="protein sequence ID" value="HIY97666.1"/>
    <property type="molecule type" value="Genomic_DNA"/>
</dbReference>
<protein>
    <recommendedName>
        <fullName evidence="4">Soluble ligand binding domain-containing protein</fullName>
    </recommendedName>
</protein>
<evidence type="ECO:0008006" key="4">
    <source>
        <dbReference type="Google" id="ProtNLM"/>
    </source>
</evidence>
<evidence type="ECO:0000313" key="2">
    <source>
        <dbReference type="EMBL" id="HIY97666.1"/>
    </source>
</evidence>